<dbReference type="SUPFAM" id="SSF53474">
    <property type="entry name" value="alpha/beta-Hydrolases"/>
    <property type="match status" value="1"/>
</dbReference>
<reference evidence="3" key="1">
    <citation type="submission" date="2022-11" db="UniProtKB">
        <authorList>
            <consortium name="WormBaseParasite"/>
        </authorList>
    </citation>
    <scope>IDENTIFICATION</scope>
</reference>
<name>A0A915KF94_ROMCU</name>
<dbReference type="Pfam" id="PF03096">
    <property type="entry name" value="Ndr"/>
    <property type="match status" value="1"/>
</dbReference>
<dbReference type="WBParaSite" id="nRc.2.0.1.t36681-RA">
    <property type="protein sequence ID" value="nRc.2.0.1.t36681-RA"/>
    <property type="gene ID" value="nRc.2.0.1.g36681"/>
</dbReference>
<protein>
    <submittedName>
        <fullName evidence="3">Protein NDRG3</fullName>
    </submittedName>
</protein>
<organism evidence="2 3">
    <name type="scientific">Romanomermis culicivorax</name>
    <name type="common">Nematode worm</name>
    <dbReference type="NCBI Taxonomy" id="13658"/>
    <lineage>
        <taxon>Eukaryota</taxon>
        <taxon>Metazoa</taxon>
        <taxon>Ecdysozoa</taxon>
        <taxon>Nematoda</taxon>
        <taxon>Enoplea</taxon>
        <taxon>Dorylaimia</taxon>
        <taxon>Mermithida</taxon>
        <taxon>Mermithoidea</taxon>
        <taxon>Mermithidae</taxon>
        <taxon>Romanomermis</taxon>
    </lineage>
</organism>
<dbReference type="InterPro" id="IPR029058">
    <property type="entry name" value="AB_hydrolase_fold"/>
</dbReference>
<comment type="similarity">
    <text evidence="1">Belongs to the NDRG family.</text>
</comment>
<dbReference type="InterPro" id="IPR004142">
    <property type="entry name" value="NDRG"/>
</dbReference>
<evidence type="ECO:0000313" key="2">
    <source>
        <dbReference type="Proteomes" id="UP000887565"/>
    </source>
</evidence>
<sequence>MSFDSEEISKHIDAQSPVSPEVFLSKEENGVPNWTEKKVETSKFGRVSVQIAGDRCKPAILTLHDLGLNAAACFANFFQTPDVSSLINRFCVYHVNAPGQEDDALAFSDNFTYPNMDELAGIIDDVVKFFNLKDFIGFGVGAGANVFCRYALQFPDKVNALILINCSASTSGWLEWGYQKANIFYLRKWSTVNTLTVDYLMWHHFGRNLDHFYDKETINGYRQYFSGLPNAKNLAGFIDSYIKRSALNIRRQGPTLKCPVLQIVSAQSPHLNETLGLNQRLDPSKSDWLKISDCGGLILEEAPEKVAEAILLFLQGQGFLPSISHVKWVARRPSIPSSSGAGGGRSMSVCMPPLIKMAVKSRKNVTVNNDETPLAASTGGFDVVKSVNLTLKSIFDADVAPPRHLHWSG</sequence>
<dbReference type="Proteomes" id="UP000887565">
    <property type="component" value="Unplaced"/>
</dbReference>
<keyword evidence="2" id="KW-1185">Reference proteome</keyword>
<dbReference type="PANTHER" id="PTHR11034">
    <property type="entry name" value="N-MYC DOWNSTREAM REGULATED"/>
    <property type="match status" value="1"/>
</dbReference>
<proteinExistence type="inferred from homology"/>
<accession>A0A915KF94</accession>
<dbReference type="OMA" id="LQGEGYC"/>
<dbReference type="AlphaFoldDB" id="A0A915KF94"/>
<evidence type="ECO:0000256" key="1">
    <source>
        <dbReference type="ARBA" id="ARBA00005598"/>
    </source>
</evidence>
<dbReference type="Gene3D" id="3.40.50.1820">
    <property type="entry name" value="alpha/beta hydrolase"/>
    <property type="match status" value="1"/>
</dbReference>
<evidence type="ECO:0000313" key="3">
    <source>
        <dbReference type="WBParaSite" id="nRc.2.0.1.t36681-RA"/>
    </source>
</evidence>